<comment type="similarity">
    <text evidence="2">Belongs to the cytochrome ubiquinol oxidase subunit 2 family.</text>
</comment>
<evidence type="ECO:0000256" key="4">
    <source>
        <dbReference type="ARBA" id="ARBA00022692"/>
    </source>
</evidence>
<keyword evidence="5 7" id="KW-1133">Transmembrane helix</keyword>
<reference evidence="9" key="1">
    <citation type="journal article" date="2019" name="Int. J. Syst. Evol. Microbiol.">
        <title>The Global Catalogue of Microorganisms (GCM) 10K type strain sequencing project: providing services to taxonomists for standard genome sequencing and annotation.</title>
        <authorList>
            <consortium name="The Broad Institute Genomics Platform"/>
            <consortium name="The Broad Institute Genome Sequencing Center for Infectious Disease"/>
            <person name="Wu L."/>
            <person name="Ma J."/>
        </authorList>
    </citation>
    <scope>NUCLEOTIDE SEQUENCE [LARGE SCALE GENOMIC DNA]</scope>
    <source>
        <strain evidence="9">JCM 14718</strain>
    </source>
</reference>
<dbReference type="EMBL" id="BAAANY010000042">
    <property type="protein sequence ID" value="GAA1717902.1"/>
    <property type="molecule type" value="Genomic_DNA"/>
</dbReference>
<dbReference type="Pfam" id="PF02322">
    <property type="entry name" value="Cyt_bd_oxida_II"/>
    <property type="match status" value="1"/>
</dbReference>
<evidence type="ECO:0000313" key="9">
    <source>
        <dbReference type="Proteomes" id="UP001500618"/>
    </source>
</evidence>
<comment type="subcellular location">
    <subcellularLocation>
        <location evidence="1">Cell membrane</location>
        <topology evidence="1">Multi-pass membrane protein</topology>
    </subcellularLocation>
</comment>
<feature type="transmembrane region" description="Helical" evidence="7">
    <location>
        <begin position="296"/>
        <end position="323"/>
    </location>
</feature>
<feature type="transmembrane region" description="Helical" evidence="7">
    <location>
        <begin position="159"/>
        <end position="180"/>
    </location>
</feature>
<organism evidence="8 9">
    <name type="scientific">Fodinicola feengrottensis</name>
    <dbReference type="NCBI Taxonomy" id="435914"/>
    <lineage>
        <taxon>Bacteria</taxon>
        <taxon>Bacillati</taxon>
        <taxon>Actinomycetota</taxon>
        <taxon>Actinomycetes</taxon>
        <taxon>Mycobacteriales</taxon>
        <taxon>Fodinicola</taxon>
    </lineage>
</organism>
<feature type="transmembrane region" description="Helical" evidence="7">
    <location>
        <begin position="258"/>
        <end position="276"/>
    </location>
</feature>
<dbReference type="PANTHER" id="PTHR43141">
    <property type="entry name" value="CYTOCHROME BD2 SUBUNIT II"/>
    <property type="match status" value="1"/>
</dbReference>
<keyword evidence="6 7" id="KW-0472">Membrane</keyword>
<dbReference type="Proteomes" id="UP001500618">
    <property type="component" value="Unassembled WGS sequence"/>
</dbReference>
<feature type="transmembrane region" description="Helical" evidence="7">
    <location>
        <begin position="60"/>
        <end position="78"/>
    </location>
</feature>
<evidence type="ECO:0000256" key="1">
    <source>
        <dbReference type="ARBA" id="ARBA00004651"/>
    </source>
</evidence>
<dbReference type="InterPro" id="IPR003317">
    <property type="entry name" value="Cyt-d_oxidase_su2"/>
</dbReference>
<feature type="transmembrane region" description="Helical" evidence="7">
    <location>
        <begin position="6"/>
        <end position="34"/>
    </location>
</feature>
<sequence length="328" mass="33882">MTVVNAIAVLLGLGLTAYALLGGADFGGGVWDLLAFGPRKKIQREVIAESMGPVWEANHVWLVFVLIGLFSAFPLAFASYSRALALPLSLALLGIVLRGSAFVFRQYGGNGRLARTWGRVFAVTSTITPFVLGAGAASVATGRLAADGSSGLLAPFQSPLALCAGALAVSCTAYLAAVFLCRDAERVHKGLGELFRTRALAAAVVTGALAVVTLIAAATDAPLLFAALTSRGLVFMVVSIAGGVLGLWLLWRRAYRTARIAAGLAPTGVLWGWWLAQYPALGVGNLSLPGTAAPPAVVLAVGIILFAGISCVIPALVVLFRVFSRPPA</sequence>
<dbReference type="RefSeq" id="WP_344315036.1">
    <property type="nucleotide sequence ID" value="NZ_BAAANY010000042.1"/>
</dbReference>
<keyword evidence="3" id="KW-1003">Cell membrane</keyword>
<evidence type="ECO:0000256" key="6">
    <source>
        <dbReference type="ARBA" id="ARBA00023136"/>
    </source>
</evidence>
<evidence type="ECO:0000313" key="8">
    <source>
        <dbReference type="EMBL" id="GAA1717902.1"/>
    </source>
</evidence>
<keyword evidence="4 7" id="KW-0812">Transmembrane</keyword>
<feature type="transmembrane region" description="Helical" evidence="7">
    <location>
        <begin position="233"/>
        <end position="251"/>
    </location>
</feature>
<feature type="transmembrane region" description="Helical" evidence="7">
    <location>
        <begin position="200"/>
        <end position="227"/>
    </location>
</feature>
<gene>
    <name evidence="8" type="ORF">GCM10009765_77970</name>
</gene>
<evidence type="ECO:0000256" key="3">
    <source>
        <dbReference type="ARBA" id="ARBA00022475"/>
    </source>
</evidence>
<keyword evidence="9" id="KW-1185">Reference proteome</keyword>
<evidence type="ECO:0000256" key="2">
    <source>
        <dbReference type="ARBA" id="ARBA00007543"/>
    </source>
</evidence>
<protein>
    <submittedName>
        <fullName evidence="8">Cytochrome d ubiquinol oxidase subunit II</fullName>
    </submittedName>
</protein>
<accession>A0ABP4V793</accession>
<feature type="transmembrane region" description="Helical" evidence="7">
    <location>
        <begin position="84"/>
        <end position="104"/>
    </location>
</feature>
<feature type="transmembrane region" description="Helical" evidence="7">
    <location>
        <begin position="116"/>
        <end position="139"/>
    </location>
</feature>
<dbReference type="PANTHER" id="PTHR43141:SF4">
    <property type="entry name" value="CYTOCHROME BD2 SUBUNIT II"/>
    <property type="match status" value="1"/>
</dbReference>
<evidence type="ECO:0000256" key="7">
    <source>
        <dbReference type="SAM" id="Phobius"/>
    </source>
</evidence>
<evidence type="ECO:0000256" key="5">
    <source>
        <dbReference type="ARBA" id="ARBA00022989"/>
    </source>
</evidence>
<comment type="caution">
    <text evidence="8">The sequence shown here is derived from an EMBL/GenBank/DDBJ whole genome shotgun (WGS) entry which is preliminary data.</text>
</comment>
<name>A0ABP4V793_9ACTN</name>
<proteinExistence type="inferred from homology"/>